<proteinExistence type="predicted"/>
<reference evidence="1 2" key="2">
    <citation type="journal article" date="2022" name="Mol. Ecol. Resour.">
        <title>The genomes of chicory, endive, great burdock and yacon provide insights into Asteraceae paleo-polyploidization history and plant inulin production.</title>
        <authorList>
            <person name="Fan W."/>
            <person name="Wang S."/>
            <person name="Wang H."/>
            <person name="Wang A."/>
            <person name="Jiang F."/>
            <person name="Liu H."/>
            <person name="Zhao H."/>
            <person name="Xu D."/>
            <person name="Zhang Y."/>
        </authorList>
    </citation>
    <scope>NUCLEOTIDE SEQUENCE [LARGE SCALE GENOMIC DNA]</scope>
    <source>
        <strain evidence="2">cv. Punajuju</strain>
        <tissue evidence="1">Leaves</tissue>
    </source>
</reference>
<evidence type="ECO:0000313" key="1">
    <source>
        <dbReference type="EMBL" id="KAI3764136.1"/>
    </source>
</evidence>
<evidence type="ECO:0000313" key="2">
    <source>
        <dbReference type="Proteomes" id="UP001055811"/>
    </source>
</evidence>
<sequence length="191" mass="21630">MGKQSDGADFLKIYPKLPPIPLQLEEDLEQLKVSENWYKIMIFAWIQTGKCLMRFYFSLMAVQLGFLELLWLGGFSSPMDGFNGVVKVLFGWIDLQSKTDFKVKDSVFLRSWLCFYSLAEGCLSGIEFIYRSLGAASAIGGGSPNVSPKFLSHATVLLWLNLELDDFAPMVFFILEVQIEILFLKASKFPN</sequence>
<name>A0ACB9EZK2_CICIN</name>
<gene>
    <name evidence="1" type="ORF">L2E82_14139</name>
</gene>
<comment type="caution">
    <text evidence="1">The sequence shown here is derived from an EMBL/GenBank/DDBJ whole genome shotgun (WGS) entry which is preliminary data.</text>
</comment>
<reference evidence="2" key="1">
    <citation type="journal article" date="2022" name="Mol. Ecol. Resour.">
        <title>The genomes of chicory, endive, great burdock and yacon provide insights into Asteraceae palaeo-polyploidization history and plant inulin production.</title>
        <authorList>
            <person name="Fan W."/>
            <person name="Wang S."/>
            <person name="Wang H."/>
            <person name="Wang A."/>
            <person name="Jiang F."/>
            <person name="Liu H."/>
            <person name="Zhao H."/>
            <person name="Xu D."/>
            <person name="Zhang Y."/>
        </authorList>
    </citation>
    <scope>NUCLEOTIDE SEQUENCE [LARGE SCALE GENOMIC DNA]</scope>
    <source>
        <strain evidence="2">cv. Punajuju</strain>
    </source>
</reference>
<dbReference type="EMBL" id="CM042011">
    <property type="protein sequence ID" value="KAI3764136.1"/>
    <property type="molecule type" value="Genomic_DNA"/>
</dbReference>
<dbReference type="Proteomes" id="UP001055811">
    <property type="component" value="Linkage Group LG03"/>
</dbReference>
<accession>A0ACB9EZK2</accession>
<protein>
    <submittedName>
        <fullName evidence="1">Uncharacterized protein</fullName>
    </submittedName>
</protein>
<keyword evidence="2" id="KW-1185">Reference proteome</keyword>
<organism evidence="1 2">
    <name type="scientific">Cichorium intybus</name>
    <name type="common">Chicory</name>
    <dbReference type="NCBI Taxonomy" id="13427"/>
    <lineage>
        <taxon>Eukaryota</taxon>
        <taxon>Viridiplantae</taxon>
        <taxon>Streptophyta</taxon>
        <taxon>Embryophyta</taxon>
        <taxon>Tracheophyta</taxon>
        <taxon>Spermatophyta</taxon>
        <taxon>Magnoliopsida</taxon>
        <taxon>eudicotyledons</taxon>
        <taxon>Gunneridae</taxon>
        <taxon>Pentapetalae</taxon>
        <taxon>asterids</taxon>
        <taxon>campanulids</taxon>
        <taxon>Asterales</taxon>
        <taxon>Asteraceae</taxon>
        <taxon>Cichorioideae</taxon>
        <taxon>Cichorieae</taxon>
        <taxon>Cichoriinae</taxon>
        <taxon>Cichorium</taxon>
    </lineage>
</organism>